<evidence type="ECO:0000313" key="10">
    <source>
        <dbReference type="Proteomes" id="UP000325797"/>
    </source>
</evidence>
<evidence type="ECO:0000256" key="5">
    <source>
        <dbReference type="ARBA" id="ARBA00022840"/>
    </source>
</evidence>
<dbReference type="PANTHER" id="PTHR43311:SF1">
    <property type="entry name" value="GLUTAMYL-Q TRNA(ASP) SYNTHETASE"/>
    <property type="match status" value="1"/>
</dbReference>
<dbReference type="NCBIfam" id="NF004315">
    <property type="entry name" value="PRK05710.1-4"/>
    <property type="match status" value="1"/>
</dbReference>
<dbReference type="InterPro" id="IPR001412">
    <property type="entry name" value="aa-tRNA-synth_I_CS"/>
</dbReference>
<dbReference type="AlphaFoldDB" id="A0A5J6N4V1"/>
<keyword evidence="10" id="KW-1185">Reference proteome</keyword>
<keyword evidence="7" id="KW-0648">Protein biosynthesis</keyword>
<dbReference type="Proteomes" id="UP000325797">
    <property type="component" value="Chromosome"/>
</dbReference>
<keyword evidence="5 7" id="KW-0067">ATP-binding</keyword>
<dbReference type="Gene3D" id="3.40.50.620">
    <property type="entry name" value="HUPs"/>
    <property type="match status" value="1"/>
</dbReference>
<accession>A0A5J6N4V1</accession>
<evidence type="ECO:0000259" key="8">
    <source>
        <dbReference type="Pfam" id="PF00749"/>
    </source>
</evidence>
<evidence type="ECO:0000256" key="3">
    <source>
        <dbReference type="ARBA" id="ARBA00022741"/>
    </source>
</evidence>
<sequence length="292" mass="31895">MSAPSTVTRFAPSPTGRLHLGHAFSALTAFEIARETGGRFLLRIEDIDRVRCKPEFEQAIYDDLAWLGLRWEEPVRRQSEHFEIYRKALGRLDKLELVYPCFCSRAEIAAEIAAAGAAPQGPDGPLYPGTCRHLSPAERERRRASGLPFALRLDTAAAADRAGRLRWTEQGRGEIEVDPALHGDVVIARKDIPTSYHLAVTVDDAIQGVTLVTRGEDLLPATHIHRLLQALLGFPVPAYRHHKLLTDAGGKRLAKRDGAESLASLRAQGADPAEIRARLGFSAAAPAVPTLA</sequence>
<dbReference type="PRINTS" id="PR00987">
    <property type="entry name" value="TRNASYNTHGLU"/>
</dbReference>
<organism evidence="9 10">
    <name type="scientific">Hypericibacter adhaerens</name>
    <dbReference type="NCBI Taxonomy" id="2602016"/>
    <lineage>
        <taxon>Bacteria</taxon>
        <taxon>Pseudomonadati</taxon>
        <taxon>Pseudomonadota</taxon>
        <taxon>Alphaproteobacteria</taxon>
        <taxon>Rhodospirillales</taxon>
        <taxon>Dongiaceae</taxon>
        <taxon>Hypericibacter</taxon>
    </lineage>
</organism>
<dbReference type="InterPro" id="IPR020058">
    <property type="entry name" value="Glu/Gln-tRNA-synth_Ib_cat-dom"/>
</dbReference>
<evidence type="ECO:0000256" key="7">
    <source>
        <dbReference type="RuleBase" id="RU363037"/>
    </source>
</evidence>
<keyword evidence="1 7" id="KW-0436">Ligase</keyword>
<evidence type="ECO:0000256" key="2">
    <source>
        <dbReference type="ARBA" id="ARBA00022723"/>
    </source>
</evidence>
<evidence type="ECO:0000313" key="9">
    <source>
        <dbReference type="EMBL" id="QEX24464.1"/>
    </source>
</evidence>
<keyword evidence="6 7" id="KW-0030">Aminoacyl-tRNA synthetase</keyword>
<evidence type="ECO:0000256" key="4">
    <source>
        <dbReference type="ARBA" id="ARBA00022833"/>
    </source>
</evidence>
<comment type="similarity">
    <text evidence="7">Belongs to the class-I aminoacyl-tRNA synthetase family.</text>
</comment>
<dbReference type="KEGG" id="hadh:FRZ61_44050"/>
<keyword evidence="3 7" id="KW-0547">Nucleotide-binding</keyword>
<dbReference type="GO" id="GO:0004818">
    <property type="term" value="F:glutamate-tRNA ligase activity"/>
    <property type="evidence" value="ECO:0007669"/>
    <property type="project" value="TreeGrafter"/>
</dbReference>
<dbReference type="GO" id="GO:0005829">
    <property type="term" value="C:cytosol"/>
    <property type="evidence" value="ECO:0007669"/>
    <property type="project" value="TreeGrafter"/>
</dbReference>
<dbReference type="SUPFAM" id="SSF52374">
    <property type="entry name" value="Nucleotidylyl transferase"/>
    <property type="match status" value="1"/>
</dbReference>
<keyword evidence="2" id="KW-0479">Metal-binding</keyword>
<dbReference type="InterPro" id="IPR000924">
    <property type="entry name" value="Glu/Gln-tRNA-synth"/>
</dbReference>
<dbReference type="GO" id="GO:0005524">
    <property type="term" value="F:ATP binding"/>
    <property type="evidence" value="ECO:0007669"/>
    <property type="project" value="UniProtKB-KW"/>
</dbReference>
<dbReference type="Pfam" id="PF00749">
    <property type="entry name" value="tRNA-synt_1c"/>
    <property type="match status" value="1"/>
</dbReference>
<gene>
    <name evidence="9" type="ORF">FRZ61_44050</name>
</gene>
<proteinExistence type="inferred from homology"/>
<dbReference type="OrthoDB" id="9807503at2"/>
<dbReference type="EMBL" id="CP042582">
    <property type="protein sequence ID" value="QEX24464.1"/>
    <property type="molecule type" value="Genomic_DNA"/>
</dbReference>
<dbReference type="InterPro" id="IPR049940">
    <property type="entry name" value="GluQ/Sye"/>
</dbReference>
<name>A0A5J6N4V1_9PROT</name>
<protein>
    <submittedName>
        <fullName evidence="9">tRNA glutamyl-Q(34) synthetase GluQRS</fullName>
    </submittedName>
</protein>
<dbReference type="PROSITE" id="PS00178">
    <property type="entry name" value="AA_TRNA_LIGASE_I"/>
    <property type="match status" value="1"/>
</dbReference>
<dbReference type="RefSeq" id="WP_151119742.1">
    <property type="nucleotide sequence ID" value="NZ_CP042582.1"/>
</dbReference>
<keyword evidence="4" id="KW-0862">Zinc</keyword>
<feature type="domain" description="Glutamyl/glutaminyl-tRNA synthetase class Ib catalytic" evidence="8">
    <location>
        <begin position="7"/>
        <end position="273"/>
    </location>
</feature>
<dbReference type="InterPro" id="IPR014729">
    <property type="entry name" value="Rossmann-like_a/b/a_fold"/>
</dbReference>
<dbReference type="GO" id="GO:0006424">
    <property type="term" value="P:glutamyl-tRNA aminoacylation"/>
    <property type="evidence" value="ECO:0007669"/>
    <property type="project" value="TreeGrafter"/>
</dbReference>
<evidence type="ECO:0000256" key="6">
    <source>
        <dbReference type="ARBA" id="ARBA00023146"/>
    </source>
</evidence>
<dbReference type="PANTHER" id="PTHR43311">
    <property type="entry name" value="GLUTAMATE--TRNA LIGASE"/>
    <property type="match status" value="1"/>
</dbReference>
<reference evidence="9 10" key="1">
    <citation type="submission" date="2019-08" db="EMBL/GenBank/DDBJ databases">
        <title>Hyperibacter terrae gen. nov., sp. nov. and Hyperibacter viscosus sp. nov., two new members in the family Rhodospirillaceae isolated from the rhizosphere of Hypericum perforatum.</title>
        <authorList>
            <person name="Noviana Z."/>
        </authorList>
    </citation>
    <scope>NUCLEOTIDE SEQUENCE [LARGE SCALE GENOMIC DNA]</scope>
    <source>
        <strain evidence="9 10">R5959</strain>
    </source>
</reference>
<evidence type="ECO:0000256" key="1">
    <source>
        <dbReference type="ARBA" id="ARBA00022598"/>
    </source>
</evidence>